<keyword evidence="2" id="KW-1185">Reference proteome</keyword>
<organism evidence="1 2">
    <name type="scientific">Vibrio ostreicida</name>
    <dbReference type="NCBI Taxonomy" id="526588"/>
    <lineage>
        <taxon>Bacteria</taxon>
        <taxon>Pseudomonadati</taxon>
        <taxon>Pseudomonadota</taxon>
        <taxon>Gammaproteobacteria</taxon>
        <taxon>Vibrionales</taxon>
        <taxon>Vibrionaceae</taxon>
        <taxon>Vibrio</taxon>
    </lineage>
</organism>
<sequence length="62" mass="7036">MIKQPKLPEACKYSAKLRLNAGGLSDSKHNNKFENLFEIHDRCRIQPNFTLIMLTGSVTTCI</sequence>
<proteinExistence type="predicted"/>
<name>A0ABT8C0J9_9VIBR</name>
<evidence type="ECO:0000313" key="1">
    <source>
        <dbReference type="EMBL" id="MDN3612179.1"/>
    </source>
</evidence>
<dbReference type="Proteomes" id="UP001238540">
    <property type="component" value="Unassembled WGS sequence"/>
</dbReference>
<dbReference type="RefSeq" id="WP_290313351.1">
    <property type="nucleotide sequence ID" value="NZ_JAUFQC010000027.1"/>
</dbReference>
<evidence type="ECO:0000313" key="2">
    <source>
        <dbReference type="Proteomes" id="UP001238540"/>
    </source>
</evidence>
<protein>
    <submittedName>
        <fullName evidence="1">Uncharacterized protein</fullName>
    </submittedName>
</protein>
<accession>A0ABT8C0J9</accession>
<dbReference type="EMBL" id="JAUFQC010000027">
    <property type="protein sequence ID" value="MDN3612179.1"/>
    <property type="molecule type" value="Genomic_DNA"/>
</dbReference>
<reference evidence="2" key="1">
    <citation type="journal article" date="2019" name="Int. J. Syst. Evol. Microbiol.">
        <title>The Global Catalogue of Microorganisms (GCM) 10K type strain sequencing project: providing services to taxonomists for standard genome sequencing and annotation.</title>
        <authorList>
            <consortium name="The Broad Institute Genomics Platform"/>
            <consortium name="The Broad Institute Genome Sequencing Center for Infectious Disease"/>
            <person name="Wu L."/>
            <person name="Ma J."/>
        </authorList>
    </citation>
    <scope>NUCLEOTIDE SEQUENCE [LARGE SCALE GENOMIC DNA]</scope>
    <source>
        <strain evidence="2">CECT 7398</strain>
    </source>
</reference>
<gene>
    <name evidence="1" type="ORF">QWZ16_21530</name>
</gene>
<comment type="caution">
    <text evidence="1">The sequence shown here is derived from an EMBL/GenBank/DDBJ whole genome shotgun (WGS) entry which is preliminary data.</text>
</comment>